<name>A0A6J5NX30_9CAUD</name>
<proteinExistence type="predicted"/>
<gene>
    <name evidence="1" type="ORF">UFOVP796_10</name>
</gene>
<dbReference type="EMBL" id="LR796754">
    <property type="protein sequence ID" value="CAB4163332.1"/>
    <property type="molecule type" value="Genomic_DNA"/>
</dbReference>
<sequence>MRGFINKYEDYEFQGFAGVDNCDYCDAFTHVNEWIRPDDGGMVFVCAACQFLKRFPEIKGGQKRG</sequence>
<reference evidence="1" key="1">
    <citation type="submission" date="2020-04" db="EMBL/GenBank/DDBJ databases">
        <authorList>
            <person name="Chiriac C."/>
            <person name="Salcher M."/>
            <person name="Ghai R."/>
            <person name="Kavagutti S V."/>
        </authorList>
    </citation>
    <scope>NUCLEOTIDE SEQUENCE</scope>
</reference>
<accession>A0A6J5NX30</accession>
<protein>
    <submittedName>
        <fullName evidence="1">Uncharacterized protein</fullName>
    </submittedName>
</protein>
<evidence type="ECO:0000313" key="1">
    <source>
        <dbReference type="EMBL" id="CAB4163332.1"/>
    </source>
</evidence>
<organism evidence="1">
    <name type="scientific">uncultured Caudovirales phage</name>
    <dbReference type="NCBI Taxonomy" id="2100421"/>
    <lineage>
        <taxon>Viruses</taxon>
        <taxon>Duplodnaviria</taxon>
        <taxon>Heunggongvirae</taxon>
        <taxon>Uroviricota</taxon>
        <taxon>Caudoviricetes</taxon>
        <taxon>Peduoviridae</taxon>
        <taxon>Maltschvirus</taxon>
        <taxon>Maltschvirus maltsch</taxon>
    </lineage>
</organism>